<dbReference type="Gene3D" id="2.40.50.40">
    <property type="match status" value="1"/>
</dbReference>
<dbReference type="Proteomes" id="UP000226192">
    <property type="component" value="Unassembled WGS sequence"/>
</dbReference>
<feature type="compositionally biased region" description="Basic residues" evidence="2">
    <location>
        <begin position="44"/>
        <end position="53"/>
    </location>
</feature>
<dbReference type="EMBL" id="NJET01000023">
    <property type="protein sequence ID" value="PHH64955.1"/>
    <property type="molecule type" value="Genomic_DNA"/>
</dbReference>
<feature type="compositionally biased region" description="Polar residues" evidence="2">
    <location>
        <begin position="330"/>
        <end position="350"/>
    </location>
</feature>
<dbReference type="GO" id="GO:0006338">
    <property type="term" value="P:chromatin remodeling"/>
    <property type="evidence" value="ECO:0007669"/>
    <property type="project" value="UniProtKB-ARBA"/>
</dbReference>
<dbReference type="STRING" id="1399860.A0A2C5Y642"/>
<comment type="caution">
    <text evidence="4">The sequence shown here is derived from an EMBL/GenBank/DDBJ whole genome shotgun (WGS) entry which is preliminary data.</text>
</comment>
<feature type="region of interest" description="Disordered" evidence="2">
    <location>
        <begin position="959"/>
        <end position="986"/>
    </location>
</feature>
<feature type="compositionally biased region" description="Low complexity" evidence="2">
    <location>
        <begin position="63"/>
        <end position="81"/>
    </location>
</feature>
<feature type="region of interest" description="Disordered" evidence="2">
    <location>
        <begin position="44"/>
        <end position="114"/>
    </location>
</feature>
<dbReference type="CDD" id="cd00024">
    <property type="entry name" value="CD_CSD"/>
    <property type="match status" value="1"/>
</dbReference>
<sequence>MEATEHVTGATATTPGSTTVLASAAVESGASECPDARWLASHTLRRHQLRRSPRQPLTRLLHPTDASRASSAAPSLPAATPQRARQSTNRSMTKSRLLQRNRKSTPRKISTPPDKAEEWFTIRGILQEKKTRGRIQYLVDWDDNPETGKTYSPTWVTSSEVTLEAIREWRLIKKERQKTSSKLPQAFPAADIDDSQPPLAANRRALKRANALLATRSRSATAEDHSRPAKVPKLNHSWTPSEEPAPSITSTASLDTSLDPIEIGNEVVASQIELNNNIVVQIKNLSNIDPSEYLSVENSQETLISSQSLAELEDGDDRLILTSHISFRTIPDSQEPTGSTWNSCQASGSADSPRKEPLVSFPVSDIPSHQPEFSGIFHCEAAESQNQPSLSPGFASQVLAPPESLVPRSQPRSSPRSQIGTSCSQSVVKDTQPEDNVILPESIWPVTTAIGSQDAQIIKRHSLPSQFFSRSHTTGQASPSAASSHSDIQDRDKAASFEDCSPNLVVAQDMTDTHSAERPEGCSTASGGLDRMPDNDLAIAIPRLTAVSQDQPDNKENDHIALSPMRSSESPRAMHAIVDQAWESTVPAAAAASAAAAAVSHVASLDVEPPTVSPADVSKPTDAELNKTFQSSKQETGPNPADSPRESVNLAQVPHESSSSVSSSEDEGSGLSECIITLPFQSSHRPLYDDTLLSAQQEASEFGQVFSAEAYIEPDELLVRKIDQLFGRLYNICDYPQDTVGTVIEDLPPAQLAKYCCDGNPKFNFIFELLQGLRKETKVLVVARSVELLRLLHHMVEALQVDCTCAAIGKLAGSSHTTSVAHVTLVLPTEDVNPLDFDLVVAFDHSFASSSVAKSLSSVDYTSKRLLFLVLVTTHSIEHIDLCLPEGLGRAERKNALLSGVVKARRLVAEPDRGCPEPHEVAANLIDFLNGETSILSWDPVPVPDDVLDIFVPSQTRSQSLARDASQESPALKRKHDGLDDKEEESKRLCTLVNKTSAVDSNEPPLSDDIQEMLDSAGYSTTPANSSKMQVKVPINVLQSLAETIAENRRAMAANELEAEYKAVITNLEARVKDYERSTNEIYKAYRAALEDRTKFEEAKNEAEAALKLAADEVQKENDKTDEEMAKLHAKIERLLGSATGASEGSPLARHERLLEEAQEKIRVLEKRLSNANSDAEYVRSSYREASSAASALEGENTKLKNQIKASNNLERIHQIQAQNEAQLFEGHITTLKAQVKDREMELDRLRDELRQLKNGRRETRQVSVPRSPRMSVMSPRTSRAMVGPASRGNSPAPLTALDGAAMPSGMQYTSTQQPGNGRWNPLRE</sequence>
<feature type="region of interest" description="Disordered" evidence="2">
    <location>
        <begin position="214"/>
        <end position="250"/>
    </location>
</feature>
<organism evidence="4 5">
    <name type="scientific">Ophiocordyceps australis</name>
    <dbReference type="NCBI Taxonomy" id="1399860"/>
    <lineage>
        <taxon>Eukaryota</taxon>
        <taxon>Fungi</taxon>
        <taxon>Dikarya</taxon>
        <taxon>Ascomycota</taxon>
        <taxon>Pezizomycotina</taxon>
        <taxon>Sordariomycetes</taxon>
        <taxon>Hypocreomycetidae</taxon>
        <taxon>Hypocreales</taxon>
        <taxon>Ophiocordycipitaceae</taxon>
        <taxon>Ophiocordyceps</taxon>
    </lineage>
</organism>
<feature type="region of interest" description="Disordered" evidence="2">
    <location>
        <begin position="1250"/>
        <end position="1325"/>
    </location>
</feature>
<feature type="compositionally biased region" description="Low complexity" evidence="2">
    <location>
        <begin position="407"/>
        <end position="418"/>
    </location>
</feature>
<protein>
    <recommendedName>
        <fullName evidence="3">Chromo domain-containing protein</fullName>
    </recommendedName>
</protein>
<feature type="compositionally biased region" description="Polar residues" evidence="2">
    <location>
        <begin position="83"/>
        <end position="96"/>
    </location>
</feature>
<keyword evidence="5" id="KW-1185">Reference proteome</keyword>
<feature type="compositionally biased region" description="Basic and acidic residues" evidence="2">
    <location>
        <begin position="511"/>
        <end position="520"/>
    </location>
</feature>
<feature type="region of interest" description="Disordered" evidence="2">
    <location>
        <begin position="177"/>
        <end position="197"/>
    </location>
</feature>
<feature type="domain" description="Chromo" evidence="3">
    <location>
        <begin position="120"/>
        <end position="184"/>
    </location>
</feature>
<reference evidence="4 5" key="1">
    <citation type="submission" date="2017-06" db="EMBL/GenBank/DDBJ databases">
        <title>Ant-infecting Ophiocordyceps genomes reveal a high diversity of potential behavioral manipulation genes and a possible major role for enterotoxins.</title>
        <authorList>
            <person name="De Bekker C."/>
            <person name="Evans H.C."/>
            <person name="Brachmann A."/>
            <person name="Hughes D.P."/>
        </authorList>
    </citation>
    <scope>NUCLEOTIDE SEQUENCE [LARGE SCALE GENOMIC DNA]</scope>
    <source>
        <strain evidence="4 5">Map64</strain>
    </source>
</reference>
<feature type="compositionally biased region" description="Basic residues" evidence="2">
    <location>
        <begin position="97"/>
        <end position="106"/>
    </location>
</feature>
<feature type="compositionally biased region" description="Basic and acidic residues" evidence="2">
    <location>
        <begin position="1250"/>
        <end position="1261"/>
    </location>
</feature>
<evidence type="ECO:0000313" key="5">
    <source>
        <dbReference type="Proteomes" id="UP000226192"/>
    </source>
</evidence>
<feature type="region of interest" description="Disordered" evidence="2">
    <location>
        <begin position="330"/>
        <end position="359"/>
    </location>
</feature>
<feature type="region of interest" description="Disordered" evidence="2">
    <location>
        <begin position="403"/>
        <end position="432"/>
    </location>
</feature>
<dbReference type="OrthoDB" id="3647690at2759"/>
<dbReference type="InterPro" id="IPR038609">
    <property type="entry name" value="HDA1_su2/3_sf"/>
</dbReference>
<dbReference type="GO" id="GO:0070823">
    <property type="term" value="C:HDA1 complex"/>
    <property type="evidence" value="ECO:0007669"/>
    <property type="project" value="InterPro"/>
</dbReference>
<evidence type="ECO:0000313" key="4">
    <source>
        <dbReference type="EMBL" id="PHH64955.1"/>
    </source>
</evidence>
<feature type="compositionally biased region" description="Polar residues" evidence="2">
    <location>
        <begin position="1307"/>
        <end position="1316"/>
    </location>
</feature>
<gene>
    <name evidence="4" type="ORF">CDD81_3592</name>
</gene>
<dbReference type="SUPFAM" id="SSF54160">
    <property type="entry name" value="Chromo domain-like"/>
    <property type="match status" value="1"/>
</dbReference>
<evidence type="ECO:0000256" key="1">
    <source>
        <dbReference type="ARBA" id="ARBA00011353"/>
    </source>
</evidence>
<dbReference type="InterPro" id="IPR016197">
    <property type="entry name" value="Chromo-like_dom_sf"/>
</dbReference>
<feature type="compositionally biased region" description="Polar residues" evidence="2">
    <location>
        <begin position="469"/>
        <end position="486"/>
    </location>
</feature>
<feature type="compositionally biased region" description="Low complexity" evidence="2">
    <location>
        <begin position="656"/>
        <end position="668"/>
    </location>
</feature>
<dbReference type="PROSITE" id="PS50013">
    <property type="entry name" value="CHROMO_2"/>
    <property type="match status" value="1"/>
</dbReference>
<dbReference type="InterPro" id="IPR021006">
    <property type="entry name" value="Hda2/3"/>
</dbReference>
<evidence type="ECO:0000259" key="3">
    <source>
        <dbReference type="PROSITE" id="PS50013"/>
    </source>
</evidence>
<evidence type="ECO:0000256" key="2">
    <source>
        <dbReference type="SAM" id="MobiDB-lite"/>
    </source>
</evidence>
<dbReference type="Pfam" id="PF11496">
    <property type="entry name" value="HDA2-3"/>
    <property type="match status" value="1"/>
</dbReference>
<name>A0A2C5Y642_9HYPO</name>
<feature type="region of interest" description="Disordered" evidence="2">
    <location>
        <begin position="469"/>
        <end position="495"/>
    </location>
</feature>
<dbReference type="InterPro" id="IPR000953">
    <property type="entry name" value="Chromo/chromo_shadow_dom"/>
</dbReference>
<feature type="region of interest" description="Disordered" evidence="2">
    <location>
        <begin position="511"/>
        <end position="571"/>
    </location>
</feature>
<feature type="region of interest" description="Disordered" evidence="2">
    <location>
        <begin position="629"/>
        <end position="668"/>
    </location>
</feature>
<feature type="compositionally biased region" description="Polar residues" evidence="2">
    <location>
        <begin position="419"/>
        <end position="429"/>
    </location>
</feature>
<proteinExistence type="predicted"/>
<accession>A0A2C5Y642</accession>
<dbReference type="Gene3D" id="3.40.50.12360">
    <property type="match status" value="1"/>
</dbReference>
<comment type="subunit">
    <text evidence="1">Component of the NuA4 histone acetyltransferase complex.</text>
</comment>